<evidence type="ECO:0000313" key="3">
    <source>
        <dbReference type="EMBL" id="CAG5077571.1"/>
    </source>
</evidence>
<dbReference type="AlphaFoldDB" id="A0A916N9P3"/>
<reference evidence="3" key="1">
    <citation type="submission" date="2021-04" db="EMBL/GenBank/DDBJ databases">
        <authorList>
            <person name="Rodrigo-Torres L."/>
            <person name="Arahal R. D."/>
            <person name="Lucena T."/>
        </authorList>
    </citation>
    <scope>NUCLEOTIDE SEQUENCE</scope>
    <source>
        <strain evidence="3">AS29M-1</strain>
    </source>
</reference>
<feature type="domain" description="Type II CBASS E2 protein" evidence="2">
    <location>
        <begin position="11"/>
        <end position="135"/>
    </location>
</feature>
<name>A0A916N9P3_9FLAO</name>
<proteinExistence type="predicted"/>
<organism evidence="3 4">
    <name type="scientific">Parvicella tangerina</name>
    <dbReference type="NCBI Taxonomy" id="2829795"/>
    <lineage>
        <taxon>Bacteria</taxon>
        <taxon>Pseudomonadati</taxon>
        <taxon>Bacteroidota</taxon>
        <taxon>Flavobacteriia</taxon>
        <taxon>Flavobacteriales</taxon>
        <taxon>Parvicellaceae</taxon>
        <taxon>Parvicella</taxon>
    </lineage>
</organism>
<dbReference type="EMBL" id="OU015584">
    <property type="protein sequence ID" value="CAG5077571.1"/>
    <property type="molecule type" value="Genomic_DNA"/>
</dbReference>
<dbReference type="Proteomes" id="UP000683507">
    <property type="component" value="Chromosome"/>
</dbReference>
<keyword evidence="4" id="KW-1185">Reference proteome</keyword>
<gene>
    <name evidence="3" type="ORF">CRYO30217_00429</name>
</gene>
<accession>A0A916N9P3</accession>
<dbReference type="KEGG" id="ptan:CRYO30217_00429"/>
<dbReference type="Pfam" id="PF26395">
    <property type="entry name" value="E2-CBASS"/>
    <property type="match status" value="1"/>
</dbReference>
<evidence type="ECO:0000256" key="1">
    <source>
        <dbReference type="SAM" id="MobiDB-lite"/>
    </source>
</evidence>
<dbReference type="InterPro" id="IPR058588">
    <property type="entry name" value="E2-CBASS"/>
</dbReference>
<protein>
    <recommendedName>
        <fullName evidence="2">Type II CBASS E2 protein domain-containing protein</fullName>
    </recommendedName>
</protein>
<evidence type="ECO:0000313" key="4">
    <source>
        <dbReference type="Proteomes" id="UP000683507"/>
    </source>
</evidence>
<feature type="region of interest" description="Disordered" evidence="1">
    <location>
        <begin position="144"/>
        <end position="166"/>
    </location>
</feature>
<sequence length="166" mass="19131">MAKRASLIIQEGTLKSYFPGCKIIRYGEDEIVWEHNITPSPLSGSYTLKLHYIRNKGAKVYVLSPKPLPLAPGKTRLPHVYSTPEQRLCLYYPVDNEWDVSMLYVQTLIPWACEWLIHYELWVATGNWLGGGIEHENIAEKKLKEKQSGNDEILGEAKKKPKHDRR</sequence>
<evidence type="ECO:0000259" key="2">
    <source>
        <dbReference type="Pfam" id="PF26395"/>
    </source>
</evidence>
<dbReference type="RefSeq" id="WP_258540664.1">
    <property type="nucleotide sequence ID" value="NZ_OU015584.1"/>
</dbReference>